<reference evidence="4" key="1">
    <citation type="journal article" date="2013" name="Genome Announc.">
        <title>Draft genome sequence of the grapevine dieback fungus Eutypa lata UCR-EL1.</title>
        <authorList>
            <person name="Blanco-Ulate B."/>
            <person name="Rolshausen P.E."/>
            <person name="Cantu D."/>
        </authorList>
    </citation>
    <scope>NUCLEOTIDE SEQUENCE [LARGE SCALE GENOMIC DNA]</scope>
    <source>
        <strain evidence="4">UCR-EL1</strain>
    </source>
</reference>
<name>M7SN45_EUTLA</name>
<feature type="chain" id="PRO_5004084800" evidence="1">
    <location>
        <begin position="20"/>
        <end position="279"/>
    </location>
</feature>
<dbReference type="Gene3D" id="2.60.40.1210">
    <property type="entry name" value="Cellobiose dehydrogenase, cytochrome domain"/>
    <property type="match status" value="1"/>
</dbReference>
<dbReference type="InterPro" id="IPR015920">
    <property type="entry name" value="Cellobiose_DH-like_cyt"/>
</dbReference>
<dbReference type="KEGG" id="ela:UCREL1_7422"/>
<sequence length="279" mass="29391">MKLSTVGAGIACLSGLAIAQDSVPTTDEETGISFQSYTSAEGVSFGIALPADAGADGGYDIILQIAAPIEIGWAGIAWGGAMVYNPLSLVWPNGESIVASPRTAYGYYQPEIYTDGTLEILKGSSANATHYKATLLAKGFSSWADFDGNVANLDGSAQIRFAYAYSTTPVDDPASVDSTFSIHNSVGRWVHDLGAARSESFADWVEANTVTAPPSNRTIGIDYRRGLGQRATPPAAAVNGTTAVIREERHPLVPQLRDSAKFIGNKREVNGQVNETAQA</sequence>
<gene>
    <name evidence="3" type="ORF">UCREL1_7422</name>
</gene>
<dbReference type="CDD" id="cd09630">
    <property type="entry name" value="CDH_like_cytochrome"/>
    <property type="match status" value="1"/>
</dbReference>
<dbReference type="HOGENOM" id="CLU_081649_1_0_1"/>
<dbReference type="Pfam" id="PF16010">
    <property type="entry name" value="CDH-cyt"/>
    <property type="match status" value="1"/>
</dbReference>
<keyword evidence="1" id="KW-0732">Signal</keyword>
<accession>M7SN45</accession>
<feature type="domain" description="Cellobiose dehydrogenase-like cytochrome" evidence="2">
    <location>
        <begin position="26"/>
        <end position="202"/>
    </location>
</feature>
<dbReference type="OrthoDB" id="413885at2759"/>
<protein>
    <submittedName>
        <fullName evidence="3">Putative carbohydrate-binding cytochrome b562 protein</fullName>
    </submittedName>
</protein>
<evidence type="ECO:0000313" key="3">
    <source>
        <dbReference type="EMBL" id="EMR65602.1"/>
    </source>
</evidence>
<keyword evidence="4" id="KW-1185">Reference proteome</keyword>
<dbReference type="PANTHER" id="PTHR47797">
    <property type="entry name" value="DEHYDROGENASE, PUTATIVE (AFU_ORTHOLOGUE AFUA_8G05805)-RELATED"/>
    <property type="match status" value="1"/>
</dbReference>
<proteinExistence type="predicted"/>
<organism evidence="3 4">
    <name type="scientific">Eutypa lata (strain UCR-EL1)</name>
    <name type="common">Grapevine dieback disease fungus</name>
    <name type="synonym">Eutypa armeniacae</name>
    <dbReference type="NCBI Taxonomy" id="1287681"/>
    <lineage>
        <taxon>Eukaryota</taxon>
        <taxon>Fungi</taxon>
        <taxon>Dikarya</taxon>
        <taxon>Ascomycota</taxon>
        <taxon>Pezizomycotina</taxon>
        <taxon>Sordariomycetes</taxon>
        <taxon>Xylariomycetidae</taxon>
        <taxon>Xylariales</taxon>
        <taxon>Diatrypaceae</taxon>
        <taxon>Eutypa</taxon>
    </lineage>
</organism>
<evidence type="ECO:0000256" key="1">
    <source>
        <dbReference type="SAM" id="SignalP"/>
    </source>
</evidence>
<evidence type="ECO:0000259" key="2">
    <source>
        <dbReference type="Pfam" id="PF16010"/>
    </source>
</evidence>
<dbReference type="EMBL" id="KB706823">
    <property type="protein sequence ID" value="EMR65602.1"/>
    <property type="molecule type" value="Genomic_DNA"/>
</dbReference>
<dbReference type="Proteomes" id="UP000012174">
    <property type="component" value="Unassembled WGS sequence"/>
</dbReference>
<feature type="signal peptide" evidence="1">
    <location>
        <begin position="1"/>
        <end position="19"/>
    </location>
</feature>
<dbReference type="OMA" id="GHMTYNP"/>
<evidence type="ECO:0000313" key="4">
    <source>
        <dbReference type="Proteomes" id="UP000012174"/>
    </source>
</evidence>
<dbReference type="PANTHER" id="PTHR47797:SF5">
    <property type="entry name" value="CELLOBIOSE DEHYDROGENASE CYTOCHROME DOMAIN-CONTAINING PROTEIN"/>
    <property type="match status" value="1"/>
</dbReference>
<dbReference type="eggNOG" id="ENOG502QPZ1">
    <property type="taxonomic scope" value="Eukaryota"/>
</dbReference>
<dbReference type="SUPFAM" id="SSF49344">
    <property type="entry name" value="CBD9-like"/>
    <property type="match status" value="1"/>
</dbReference>
<dbReference type="AlphaFoldDB" id="M7SN45"/>